<dbReference type="Proteomes" id="UP001148838">
    <property type="component" value="Unassembled WGS sequence"/>
</dbReference>
<dbReference type="EMBL" id="JAJSOF020000031">
    <property type="protein sequence ID" value="KAJ4431006.1"/>
    <property type="molecule type" value="Genomic_DNA"/>
</dbReference>
<feature type="compositionally biased region" description="Basic and acidic residues" evidence="1">
    <location>
        <begin position="283"/>
        <end position="299"/>
    </location>
</feature>
<organism evidence="2 3">
    <name type="scientific">Periplaneta americana</name>
    <name type="common">American cockroach</name>
    <name type="synonym">Blatta americana</name>
    <dbReference type="NCBI Taxonomy" id="6978"/>
    <lineage>
        <taxon>Eukaryota</taxon>
        <taxon>Metazoa</taxon>
        <taxon>Ecdysozoa</taxon>
        <taxon>Arthropoda</taxon>
        <taxon>Hexapoda</taxon>
        <taxon>Insecta</taxon>
        <taxon>Pterygota</taxon>
        <taxon>Neoptera</taxon>
        <taxon>Polyneoptera</taxon>
        <taxon>Dictyoptera</taxon>
        <taxon>Blattodea</taxon>
        <taxon>Blattoidea</taxon>
        <taxon>Blattidae</taxon>
        <taxon>Blattinae</taxon>
        <taxon>Periplaneta</taxon>
    </lineage>
</organism>
<sequence length="356" mass="40137">MAGLCEGGMNFRVKLFEKLEGGEVITQERLASDGMNQEERPATRGMHSSATAADEDVNKQLKKKQETCTEIMMTTSGRQGRTEGRHTGAENSKKSSVNPAGRTNMGQQLQKGSRDEEDIKIRRQDSTRTGRDEVTLGTPNRASLLPNPAGWSSIPRLGQVVWVRFYRSFSLTPMDEYQTKYQTVIYRPSVVTEGAEGRAWMITDSELFLPVAVSPTYEYYEAFNAHLSEGMCGGRVCSDKSGRSKEIKGDQGEGKKIKGKTRRSRKGQEGQGKDKKNKRKTRRSGERQGDQGKDKEMKAKTRRSRERQEEQEKGTEINGKKGEQGKDKENKGKTRRSRKRQGEQGKDKENKGKTRR</sequence>
<evidence type="ECO:0000256" key="1">
    <source>
        <dbReference type="SAM" id="MobiDB-lite"/>
    </source>
</evidence>
<feature type="compositionally biased region" description="Basic and acidic residues" evidence="1">
    <location>
        <begin position="112"/>
        <end position="134"/>
    </location>
</feature>
<evidence type="ECO:0000313" key="3">
    <source>
        <dbReference type="Proteomes" id="UP001148838"/>
    </source>
</evidence>
<gene>
    <name evidence="2" type="ORF">ANN_19599</name>
</gene>
<comment type="caution">
    <text evidence="2">The sequence shown here is derived from an EMBL/GenBank/DDBJ whole genome shotgun (WGS) entry which is preliminary data.</text>
</comment>
<evidence type="ECO:0000313" key="2">
    <source>
        <dbReference type="EMBL" id="KAJ4431006.1"/>
    </source>
</evidence>
<name>A0ABQ8SAC9_PERAM</name>
<feature type="region of interest" description="Disordered" evidence="1">
    <location>
        <begin position="29"/>
        <end position="141"/>
    </location>
</feature>
<feature type="compositionally biased region" description="Basic and acidic residues" evidence="1">
    <location>
        <begin position="80"/>
        <end position="93"/>
    </location>
</feature>
<feature type="compositionally biased region" description="Basic and acidic residues" evidence="1">
    <location>
        <begin position="56"/>
        <end position="67"/>
    </location>
</feature>
<feature type="region of interest" description="Disordered" evidence="1">
    <location>
        <begin position="239"/>
        <end position="356"/>
    </location>
</feature>
<feature type="compositionally biased region" description="Basic and acidic residues" evidence="1">
    <location>
        <begin position="340"/>
        <end position="356"/>
    </location>
</feature>
<proteinExistence type="predicted"/>
<feature type="compositionally biased region" description="Basic and acidic residues" evidence="1">
    <location>
        <begin position="306"/>
        <end position="332"/>
    </location>
</feature>
<accession>A0ABQ8SAC9</accession>
<reference evidence="2 3" key="1">
    <citation type="journal article" date="2022" name="Allergy">
        <title>Genome assembly and annotation of Periplaneta americana reveal a comprehensive cockroach allergen profile.</title>
        <authorList>
            <person name="Wang L."/>
            <person name="Xiong Q."/>
            <person name="Saelim N."/>
            <person name="Wang L."/>
            <person name="Nong W."/>
            <person name="Wan A.T."/>
            <person name="Shi M."/>
            <person name="Liu X."/>
            <person name="Cao Q."/>
            <person name="Hui J.H.L."/>
            <person name="Sookrung N."/>
            <person name="Leung T.F."/>
            <person name="Tungtrongchitr A."/>
            <person name="Tsui S.K.W."/>
        </authorList>
    </citation>
    <scope>NUCLEOTIDE SEQUENCE [LARGE SCALE GENOMIC DNA]</scope>
    <source>
        <strain evidence="2">PWHHKU_190912</strain>
    </source>
</reference>
<keyword evidence="3" id="KW-1185">Reference proteome</keyword>
<feature type="compositionally biased region" description="Basic and acidic residues" evidence="1">
    <location>
        <begin position="239"/>
        <end position="256"/>
    </location>
</feature>
<protein>
    <submittedName>
        <fullName evidence="2">Uncharacterized protein</fullName>
    </submittedName>
</protein>